<evidence type="ECO:0000313" key="3">
    <source>
        <dbReference type="EMBL" id="VYU56547.1"/>
    </source>
</evidence>
<dbReference type="EC" id="2.4.-.-" evidence="3"/>
<dbReference type="SUPFAM" id="SSF53756">
    <property type="entry name" value="UDP-Glycosyltransferase/glycogen phosphorylase"/>
    <property type="match status" value="1"/>
</dbReference>
<sequence>MKLKVTVLGTRGIPNVQGGVETHCQNLYPEIYQQNHADICVIARSPYVDYRRSEYKGVQLKSLWAPKSRKFEAIIHSTLAAFSTLFDGSNVVHVHAVGPGLVVPLLRLLGKRVVFTHHGPDYDRQKWGKMAKEMLRLGEKWAVKYANEVIVISEVINTLIQTKHGRYNANVIYNGVRQSQLPAEEARQATLDQYSLKAGQYVVAVARFVEEKGLHDLIAAHKAANCSQPLVLIGDADHPDEYSERLKKQAAATPGVIMTGFISGDPLHTLFSQAGLFVLPSYHEGLPIALLEAMSWSLPVIVSDIPANLEIGLPAGDYFPAGDVAALAQKLQSWSGEETVDYSQLMPKYRWPDIAAKTAQVYQRLTNKSQP</sequence>
<name>A0A6N3FVS6_KLEOX</name>
<evidence type="ECO:0000259" key="2">
    <source>
        <dbReference type="Pfam" id="PF13439"/>
    </source>
</evidence>
<dbReference type="InterPro" id="IPR028098">
    <property type="entry name" value="Glyco_trans_4-like_N"/>
</dbReference>
<keyword evidence="3" id="KW-0328">Glycosyltransferase</keyword>
<dbReference type="AlphaFoldDB" id="A0A6N3FVS6"/>
<dbReference type="GO" id="GO:0016757">
    <property type="term" value="F:glycosyltransferase activity"/>
    <property type="evidence" value="ECO:0007669"/>
    <property type="project" value="UniProtKB-KW"/>
</dbReference>
<dbReference type="EMBL" id="CACRTM010000032">
    <property type="protein sequence ID" value="VYU56547.1"/>
    <property type="molecule type" value="Genomic_DNA"/>
</dbReference>
<proteinExistence type="predicted"/>
<dbReference type="InterPro" id="IPR050194">
    <property type="entry name" value="Glycosyltransferase_grp1"/>
</dbReference>
<keyword evidence="3" id="KW-0808">Transferase</keyword>
<dbReference type="InterPro" id="IPR001296">
    <property type="entry name" value="Glyco_trans_1"/>
</dbReference>
<protein>
    <submittedName>
        <fullName evidence="3">Teichuronic acid biosynthesis glycosyltransferase TuaC</fullName>
        <ecNumber evidence="3">2.4.-.-</ecNumber>
    </submittedName>
</protein>
<dbReference type="PANTHER" id="PTHR45947:SF3">
    <property type="entry name" value="SULFOQUINOVOSYL TRANSFERASE SQD2"/>
    <property type="match status" value="1"/>
</dbReference>
<gene>
    <name evidence="3" type="primary">tuaC</name>
    <name evidence="3" type="ORF">KOLFYP65_04585</name>
</gene>
<accession>A0A6N3FVS6</accession>
<evidence type="ECO:0000259" key="1">
    <source>
        <dbReference type="Pfam" id="PF00534"/>
    </source>
</evidence>
<feature type="domain" description="Glycosyltransferase subfamily 4-like N-terminal" evidence="2">
    <location>
        <begin position="18"/>
        <end position="176"/>
    </location>
</feature>
<dbReference type="Pfam" id="PF00534">
    <property type="entry name" value="Glycos_transf_1"/>
    <property type="match status" value="1"/>
</dbReference>
<feature type="domain" description="Glycosyl transferase family 1" evidence="1">
    <location>
        <begin position="200"/>
        <end position="334"/>
    </location>
</feature>
<dbReference type="RefSeq" id="WP_023320367.1">
    <property type="nucleotide sequence ID" value="NZ_CAAKNQ010000061.1"/>
</dbReference>
<dbReference type="Pfam" id="PF13439">
    <property type="entry name" value="Glyco_transf_4"/>
    <property type="match status" value="1"/>
</dbReference>
<dbReference type="CDD" id="cd03801">
    <property type="entry name" value="GT4_PimA-like"/>
    <property type="match status" value="1"/>
</dbReference>
<organism evidence="3">
    <name type="scientific">Klebsiella oxytoca</name>
    <dbReference type="NCBI Taxonomy" id="571"/>
    <lineage>
        <taxon>Bacteria</taxon>
        <taxon>Pseudomonadati</taxon>
        <taxon>Pseudomonadota</taxon>
        <taxon>Gammaproteobacteria</taxon>
        <taxon>Enterobacterales</taxon>
        <taxon>Enterobacteriaceae</taxon>
        <taxon>Klebsiella/Raoultella group</taxon>
        <taxon>Klebsiella</taxon>
    </lineage>
</organism>
<dbReference type="Gene3D" id="3.40.50.2000">
    <property type="entry name" value="Glycogen Phosphorylase B"/>
    <property type="match status" value="2"/>
</dbReference>
<dbReference type="PANTHER" id="PTHR45947">
    <property type="entry name" value="SULFOQUINOVOSYL TRANSFERASE SQD2"/>
    <property type="match status" value="1"/>
</dbReference>
<reference evidence="3" key="1">
    <citation type="submission" date="2019-11" db="EMBL/GenBank/DDBJ databases">
        <authorList>
            <person name="Feng L."/>
        </authorList>
    </citation>
    <scope>NUCLEOTIDE SEQUENCE</scope>
    <source>
        <strain evidence="3">KOxytocaLFYP65</strain>
    </source>
</reference>